<feature type="transmembrane region" description="Helical" evidence="13">
    <location>
        <begin position="417"/>
        <end position="436"/>
    </location>
</feature>
<name>A0A3P1VDS9_9STRE</name>
<evidence type="ECO:0000313" key="15">
    <source>
        <dbReference type="Proteomes" id="UP000281771"/>
    </source>
</evidence>
<dbReference type="GO" id="GO:0042910">
    <property type="term" value="F:xenobiotic transmembrane transporter activity"/>
    <property type="evidence" value="ECO:0007669"/>
    <property type="project" value="InterPro"/>
</dbReference>
<feature type="transmembrane region" description="Helical" evidence="13">
    <location>
        <begin position="278"/>
        <end position="301"/>
    </location>
</feature>
<evidence type="ECO:0000256" key="10">
    <source>
        <dbReference type="ARBA" id="ARBA00023065"/>
    </source>
</evidence>
<dbReference type="CDD" id="cd13131">
    <property type="entry name" value="MATE_NorM_like"/>
    <property type="match status" value="1"/>
</dbReference>
<dbReference type="GO" id="GO:0005886">
    <property type="term" value="C:plasma membrane"/>
    <property type="evidence" value="ECO:0007669"/>
    <property type="project" value="UniProtKB-SubCell"/>
</dbReference>
<evidence type="ECO:0000256" key="2">
    <source>
        <dbReference type="ARBA" id="ARBA00004651"/>
    </source>
</evidence>
<dbReference type="Pfam" id="PF01554">
    <property type="entry name" value="MatE"/>
    <property type="match status" value="2"/>
</dbReference>
<dbReference type="EMBL" id="RQZA01000001">
    <property type="protein sequence ID" value="RRD32382.1"/>
    <property type="molecule type" value="Genomic_DNA"/>
</dbReference>
<evidence type="ECO:0000256" key="1">
    <source>
        <dbReference type="ARBA" id="ARBA00003408"/>
    </source>
</evidence>
<evidence type="ECO:0000256" key="9">
    <source>
        <dbReference type="ARBA" id="ARBA00022989"/>
    </source>
</evidence>
<evidence type="ECO:0000256" key="5">
    <source>
        <dbReference type="ARBA" id="ARBA00022448"/>
    </source>
</evidence>
<dbReference type="NCBIfam" id="TIGR00797">
    <property type="entry name" value="matE"/>
    <property type="match status" value="1"/>
</dbReference>
<keyword evidence="7" id="KW-1003">Cell membrane</keyword>
<dbReference type="InterPro" id="IPR048279">
    <property type="entry name" value="MdtK-like"/>
</dbReference>
<gene>
    <name evidence="14" type="ORF">EII38_01205</name>
</gene>
<keyword evidence="15" id="KW-1185">Reference proteome</keyword>
<dbReference type="InterPro" id="IPR050222">
    <property type="entry name" value="MATE_MdtK"/>
</dbReference>
<evidence type="ECO:0000256" key="6">
    <source>
        <dbReference type="ARBA" id="ARBA00022449"/>
    </source>
</evidence>
<evidence type="ECO:0000256" key="7">
    <source>
        <dbReference type="ARBA" id="ARBA00022475"/>
    </source>
</evidence>
<accession>A0A3P1VDS9</accession>
<evidence type="ECO:0000313" key="14">
    <source>
        <dbReference type="EMBL" id="RRD32382.1"/>
    </source>
</evidence>
<feature type="transmembrane region" description="Helical" evidence="13">
    <location>
        <begin position="162"/>
        <end position="182"/>
    </location>
</feature>
<comment type="subcellular location">
    <subcellularLocation>
        <location evidence="2">Cell membrane</location>
        <topology evidence="2">Multi-pass membrane protein</topology>
    </subcellularLocation>
</comment>
<dbReference type="RefSeq" id="WP_124775379.1">
    <property type="nucleotide sequence ID" value="NZ_RQZA01000001.1"/>
</dbReference>
<feature type="transmembrane region" description="Helical" evidence="13">
    <location>
        <begin position="241"/>
        <end position="266"/>
    </location>
</feature>
<feature type="transmembrane region" description="Helical" evidence="13">
    <location>
        <begin position="12"/>
        <end position="34"/>
    </location>
</feature>
<evidence type="ECO:0000256" key="11">
    <source>
        <dbReference type="ARBA" id="ARBA00023136"/>
    </source>
</evidence>
<reference evidence="14 15" key="1">
    <citation type="submission" date="2018-11" db="EMBL/GenBank/DDBJ databases">
        <title>Genomes From Bacteria Associated with the Canine Oral Cavity: a Test Case for Automated Genome-Based Taxonomic Assignment.</title>
        <authorList>
            <person name="Coil D.A."/>
            <person name="Jospin G."/>
            <person name="Darling A.E."/>
            <person name="Wallis C."/>
            <person name="Davis I.J."/>
            <person name="Harris S."/>
            <person name="Eisen J.A."/>
            <person name="Holcombe L.J."/>
            <person name="O'Flynn C."/>
        </authorList>
    </citation>
    <scope>NUCLEOTIDE SEQUENCE [LARGE SCALE GENOMIC DNA]</scope>
    <source>
        <strain evidence="14 15">OH4621_COT-116</strain>
    </source>
</reference>
<keyword evidence="6" id="KW-0050">Antiport</keyword>
<evidence type="ECO:0000256" key="4">
    <source>
        <dbReference type="ARBA" id="ARBA00020268"/>
    </source>
</evidence>
<evidence type="ECO:0000256" key="3">
    <source>
        <dbReference type="ARBA" id="ARBA00010199"/>
    </source>
</evidence>
<evidence type="ECO:0000256" key="12">
    <source>
        <dbReference type="ARBA" id="ARBA00031636"/>
    </source>
</evidence>
<dbReference type="PIRSF" id="PIRSF006603">
    <property type="entry name" value="DinF"/>
    <property type="match status" value="1"/>
</dbReference>
<evidence type="ECO:0000256" key="13">
    <source>
        <dbReference type="SAM" id="Phobius"/>
    </source>
</evidence>
<feature type="transmembrane region" description="Helical" evidence="13">
    <location>
        <begin position="202"/>
        <end position="221"/>
    </location>
</feature>
<keyword evidence="11 13" id="KW-0472">Membrane</keyword>
<sequence>MYHVETIREKVVLFLKLFFPILIYQLATYSASFIDTMMTGQYSTEHLAGVSMATSIWNPFFSFATAIVSALIPIIGHHLGQGNQEQIRKELHQFIYLALVLVLILFLIVFMVGIPILSRLKLEAEVLSVSQGYLTCILVGILPLVLFSVFRSFFDALGLTNLSMYLMLLLVPFNSFFNYVLIYGKFGLPEMGGVGAGLGTSFAYWAVLLVVLMVSIFHPAIRPYGIWKWTGFDRRKFIEGFQLGLPIGLQVFAEVAIFAVVGLLMAKFSAPVIAAHQAAMNFATLMYAFPVSISMALPIVISYEFGAKNVTAVKEYTKIGRSIAFAFSALTVTFIFLTRGWVATLYGNDVAFIQITSEFLVYALFFQLADAFTAPLQGILRGYKDTTMPFIIGVGSYWSIAIPLALILENALALGPISYWIGLILGIFACGILLQWRLRQLENQILNAT</sequence>
<feature type="transmembrane region" description="Helical" evidence="13">
    <location>
        <begin position="350"/>
        <end position="369"/>
    </location>
</feature>
<protein>
    <recommendedName>
        <fullName evidence="4">Probable multidrug resistance protein NorM</fullName>
    </recommendedName>
    <alternativeName>
        <fullName evidence="12">Multidrug-efflux transporter</fullName>
    </alternativeName>
</protein>
<evidence type="ECO:0000256" key="8">
    <source>
        <dbReference type="ARBA" id="ARBA00022692"/>
    </source>
</evidence>
<dbReference type="PANTHER" id="PTHR43298:SF2">
    <property type="entry name" value="FMN_FAD EXPORTER YEEO-RELATED"/>
    <property type="match status" value="1"/>
</dbReference>
<dbReference type="InterPro" id="IPR002528">
    <property type="entry name" value="MATE_fam"/>
</dbReference>
<feature type="transmembrane region" description="Helical" evidence="13">
    <location>
        <begin position="390"/>
        <end position="411"/>
    </location>
</feature>
<organism evidence="14 15">
    <name type="scientific">Streptococcus minor</name>
    <dbReference type="NCBI Taxonomy" id="229549"/>
    <lineage>
        <taxon>Bacteria</taxon>
        <taxon>Bacillati</taxon>
        <taxon>Bacillota</taxon>
        <taxon>Bacilli</taxon>
        <taxon>Lactobacillales</taxon>
        <taxon>Streptococcaceae</taxon>
        <taxon>Streptococcus</taxon>
    </lineage>
</organism>
<dbReference type="AlphaFoldDB" id="A0A3P1VDS9"/>
<dbReference type="GO" id="GO:0006811">
    <property type="term" value="P:monoatomic ion transport"/>
    <property type="evidence" value="ECO:0007669"/>
    <property type="project" value="UniProtKB-KW"/>
</dbReference>
<feature type="transmembrane region" description="Helical" evidence="13">
    <location>
        <begin position="94"/>
        <end position="118"/>
    </location>
</feature>
<feature type="transmembrane region" description="Helical" evidence="13">
    <location>
        <begin position="54"/>
        <end position="74"/>
    </location>
</feature>
<keyword evidence="8 13" id="KW-0812">Transmembrane</keyword>
<keyword evidence="9 13" id="KW-1133">Transmembrane helix</keyword>
<dbReference type="STRING" id="1123309.GCA_000377005_01447"/>
<dbReference type="Proteomes" id="UP000281771">
    <property type="component" value="Unassembled WGS sequence"/>
</dbReference>
<feature type="transmembrane region" description="Helical" evidence="13">
    <location>
        <begin position="130"/>
        <end position="150"/>
    </location>
</feature>
<comment type="similarity">
    <text evidence="3">Belongs to the multi antimicrobial extrusion (MATE) (TC 2.A.66.1) family.</text>
</comment>
<keyword evidence="10" id="KW-0406">Ion transport</keyword>
<feature type="transmembrane region" description="Helical" evidence="13">
    <location>
        <begin position="322"/>
        <end position="344"/>
    </location>
</feature>
<comment type="caution">
    <text evidence="14">The sequence shown here is derived from an EMBL/GenBank/DDBJ whole genome shotgun (WGS) entry which is preliminary data.</text>
</comment>
<keyword evidence="5" id="KW-0813">Transport</keyword>
<dbReference type="GO" id="GO:0015297">
    <property type="term" value="F:antiporter activity"/>
    <property type="evidence" value="ECO:0007669"/>
    <property type="project" value="UniProtKB-KW"/>
</dbReference>
<comment type="function">
    <text evidence="1">Multidrug efflux pump.</text>
</comment>
<dbReference type="PANTHER" id="PTHR43298">
    <property type="entry name" value="MULTIDRUG RESISTANCE PROTEIN NORM-RELATED"/>
    <property type="match status" value="1"/>
</dbReference>
<proteinExistence type="inferred from homology"/>